<evidence type="ECO:0000259" key="2">
    <source>
        <dbReference type="Pfam" id="PF08281"/>
    </source>
</evidence>
<dbReference type="InterPro" id="IPR007627">
    <property type="entry name" value="RNA_pol_sigma70_r2"/>
</dbReference>
<dbReference type="NCBIfam" id="TIGR02937">
    <property type="entry name" value="sigma70-ECF"/>
    <property type="match status" value="1"/>
</dbReference>
<dbReference type="InterPro" id="IPR013325">
    <property type="entry name" value="RNA_pol_sigma_r2"/>
</dbReference>
<dbReference type="InterPro" id="IPR013249">
    <property type="entry name" value="RNA_pol_sigma70_r4_t2"/>
</dbReference>
<evidence type="ECO:0000259" key="1">
    <source>
        <dbReference type="Pfam" id="PF04542"/>
    </source>
</evidence>
<dbReference type="Pfam" id="PF04542">
    <property type="entry name" value="Sigma70_r2"/>
    <property type="match status" value="1"/>
</dbReference>
<dbReference type="Gene3D" id="1.10.10.10">
    <property type="entry name" value="Winged helix-like DNA-binding domain superfamily/Winged helix DNA-binding domain"/>
    <property type="match status" value="1"/>
</dbReference>
<dbReference type="GO" id="GO:0003677">
    <property type="term" value="F:DNA binding"/>
    <property type="evidence" value="ECO:0007669"/>
    <property type="project" value="InterPro"/>
</dbReference>
<dbReference type="PANTHER" id="PTHR47756">
    <property type="entry name" value="BLL6612 PROTEIN-RELATED"/>
    <property type="match status" value="1"/>
</dbReference>
<accession>A0A223VD49</accession>
<dbReference type="EMBL" id="CP022957">
    <property type="protein sequence ID" value="ASV32749.1"/>
    <property type="molecule type" value="Genomic_DNA"/>
</dbReference>
<feature type="domain" description="DUF6596" evidence="3">
    <location>
        <begin position="184"/>
        <end position="285"/>
    </location>
</feature>
<dbReference type="Pfam" id="PF20239">
    <property type="entry name" value="DUF6596"/>
    <property type="match status" value="1"/>
</dbReference>
<dbReference type="GO" id="GO:0016987">
    <property type="term" value="F:sigma factor activity"/>
    <property type="evidence" value="ECO:0007669"/>
    <property type="project" value="InterPro"/>
</dbReference>
<organism evidence="4 5">
    <name type="scientific">Maribacter cobaltidurans</name>
    <dbReference type="NCBI Taxonomy" id="1178778"/>
    <lineage>
        <taxon>Bacteria</taxon>
        <taxon>Pseudomonadati</taxon>
        <taxon>Bacteroidota</taxon>
        <taxon>Flavobacteriia</taxon>
        <taxon>Flavobacteriales</taxon>
        <taxon>Flavobacteriaceae</taxon>
        <taxon>Maribacter</taxon>
    </lineage>
</organism>
<dbReference type="InterPro" id="IPR036388">
    <property type="entry name" value="WH-like_DNA-bd_sf"/>
</dbReference>
<evidence type="ECO:0000259" key="3">
    <source>
        <dbReference type="Pfam" id="PF20239"/>
    </source>
</evidence>
<dbReference type="SUPFAM" id="SSF88659">
    <property type="entry name" value="Sigma3 and sigma4 domains of RNA polymerase sigma factors"/>
    <property type="match status" value="1"/>
</dbReference>
<dbReference type="KEGG" id="marb:CJ263_17425"/>
<name>A0A223VD49_9FLAO</name>
<evidence type="ECO:0000313" key="4">
    <source>
        <dbReference type="EMBL" id="ASV32749.1"/>
    </source>
</evidence>
<evidence type="ECO:0000313" key="5">
    <source>
        <dbReference type="Proteomes" id="UP000215244"/>
    </source>
</evidence>
<dbReference type="InterPro" id="IPR013324">
    <property type="entry name" value="RNA_pol_sigma_r3/r4-like"/>
</dbReference>
<feature type="domain" description="RNA polymerase sigma-70 region 2" evidence="1">
    <location>
        <begin position="14"/>
        <end position="78"/>
    </location>
</feature>
<dbReference type="InterPro" id="IPR014284">
    <property type="entry name" value="RNA_pol_sigma-70_dom"/>
</dbReference>
<dbReference type="Proteomes" id="UP000215244">
    <property type="component" value="Chromosome"/>
</dbReference>
<proteinExistence type="predicted"/>
<dbReference type="Pfam" id="PF08281">
    <property type="entry name" value="Sigma70_r4_2"/>
    <property type="match status" value="1"/>
</dbReference>
<reference evidence="4 5" key="1">
    <citation type="submission" date="2017-08" db="EMBL/GenBank/DDBJ databases">
        <title>The complete genome sequence of Maribacter sp. B1, isolated from deep-sea sediment.</title>
        <authorList>
            <person name="Wu Y.-H."/>
            <person name="Cheng H."/>
            <person name="Xu X.-W."/>
        </authorList>
    </citation>
    <scope>NUCLEOTIDE SEQUENCE [LARGE SCALE GENOMIC DNA]</scope>
    <source>
        <strain evidence="4 5">B1</strain>
    </source>
</reference>
<dbReference type="PANTHER" id="PTHR47756:SF2">
    <property type="entry name" value="BLL6612 PROTEIN"/>
    <property type="match status" value="1"/>
</dbReference>
<feature type="domain" description="RNA polymerase sigma factor 70 region 4 type 2" evidence="2">
    <location>
        <begin position="121"/>
        <end position="166"/>
    </location>
</feature>
<protein>
    <submittedName>
        <fullName evidence="4">RNA polymerase subunit sigma</fullName>
    </submittedName>
</protein>
<dbReference type="Gene3D" id="1.10.1740.10">
    <property type="match status" value="1"/>
</dbReference>
<dbReference type="InterPro" id="IPR046531">
    <property type="entry name" value="DUF6596"/>
</dbReference>
<dbReference type="AlphaFoldDB" id="A0A223VD49"/>
<gene>
    <name evidence="4" type="ORF">CJ263_17425</name>
</gene>
<keyword evidence="5" id="KW-1185">Reference proteome</keyword>
<sequence>MNTHQIIPNLFRTEYSKIVAVMSKSFGIEHLEIAEDIASETFLLAAETWPYKGIPENPTAWLYTVAKNKAKNYFTRNRIFRDKILNELKSGNEQWNTLDIDLSHENIADSQLQMLFTICHPVLSEKSQICLALRVLCGFGIEEIADAFLTKKETINKRLHRAKEKLRSEQIQIEIPNEVQLQARLDAVLRITYLLFSEGYYSESNNSLIRKDFCLEAMNLVYLLLQNGLTNTHSTNSLMSLMCFHSSRLDARLTGNGEMVLYKDQDETLWNTELIEKGFYYLQQASKWEIASKYYLEASIAYWYTVKEDSQDKWKSILKLYDQLIQIDASPMASLNRLIALSKVKGNNFALKEAEKLQLMDNHFYHLVLSELYSETDREKAINSLQEALKRCKTDTEKFFIKNKIGSI</sequence>
<dbReference type="OrthoDB" id="9780299at2"/>
<dbReference type="GO" id="GO:0006352">
    <property type="term" value="P:DNA-templated transcription initiation"/>
    <property type="evidence" value="ECO:0007669"/>
    <property type="project" value="InterPro"/>
</dbReference>
<dbReference type="SUPFAM" id="SSF88946">
    <property type="entry name" value="Sigma2 domain of RNA polymerase sigma factors"/>
    <property type="match status" value="1"/>
</dbReference>